<accession>A0A0S6W995</accession>
<keyword evidence="1" id="KW-1133">Transmembrane helix</keyword>
<gene>
    <name evidence="2" type="ORF">U27_01592</name>
</gene>
<protein>
    <submittedName>
        <fullName evidence="2">Uncharacterized protein</fullName>
    </submittedName>
</protein>
<organism evidence="2 3">
    <name type="scientific">Vecturithrix granuli</name>
    <dbReference type="NCBI Taxonomy" id="1499967"/>
    <lineage>
        <taxon>Bacteria</taxon>
        <taxon>Candidatus Moduliflexota</taxon>
        <taxon>Candidatus Vecturitrichia</taxon>
        <taxon>Candidatus Vecturitrichales</taxon>
        <taxon>Candidatus Vecturitrichaceae</taxon>
        <taxon>Candidatus Vecturithrix</taxon>
    </lineage>
</organism>
<dbReference type="Proteomes" id="UP000030661">
    <property type="component" value="Unassembled WGS sequence"/>
</dbReference>
<evidence type="ECO:0000256" key="1">
    <source>
        <dbReference type="SAM" id="Phobius"/>
    </source>
</evidence>
<keyword evidence="1" id="KW-0472">Membrane</keyword>
<sequence>MKTRLNKELFLNIAIIIGALCAALLIGAILFTIVGANPLKAY</sequence>
<proteinExistence type="predicted"/>
<keyword evidence="3" id="KW-1185">Reference proteome</keyword>
<reference evidence="2 3" key="1">
    <citation type="journal article" date="2015" name="PeerJ">
        <title>First genomic representation of candidate bacterial phylum KSB3 points to enhanced environmental sensing as a trigger of wastewater bulking.</title>
        <authorList>
            <person name="Sekiguchi Y."/>
            <person name="Ohashi A."/>
            <person name="Parks D.H."/>
            <person name="Yamauchi T."/>
            <person name="Tyson G.W."/>
            <person name="Hugenholtz P."/>
        </authorList>
    </citation>
    <scope>NUCLEOTIDE SEQUENCE [LARGE SCALE GENOMIC DNA]</scope>
</reference>
<evidence type="ECO:0000313" key="2">
    <source>
        <dbReference type="EMBL" id="GAK54762.1"/>
    </source>
</evidence>
<dbReference type="AlphaFoldDB" id="A0A0S6W995"/>
<dbReference type="EMBL" id="DF820463">
    <property type="protein sequence ID" value="GAK54762.1"/>
    <property type="molecule type" value="Genomic_DNA"/>
</dbReference>
<dbReference type="HOGENOM" id="CLU_3247688_0_0_0"/>
<evidence type="ECO:0000313" key="3">
    <source>
        <dbReference type="Proteomes" id="UP000030661"/>
    </source>
</evidence>
<name>A0A0S6W995_VECG1</name>
<feature type="transmembrane region" description="Helical" evidence="1">
    <location>
        <begin position="9"/>
        <end position="34"/>
    </location>
</feature>
<keyword evidence="1" id="KW-0812">Transmembrane</keyword>